<name>A0A0N5CIK7_STREA</name>
<dbReference type="WBParaSite" id="SPAL_0001766200.1">
    <property type="protein sequence ID" value="SPAL_0001766200.1"/>
    <property type="gene ID" value="SPAL_0001766200"/>
</dbReference>
<evidence type="ECO:0000313" key="1">
    <source>
        <dbReference type="Proteomes" id="UP000046392"/>
    </source>
</evidence>
<accession>A0A0N5CIK7</accession>
<proteinExistence type="predicted"/>
<evidence type="ECO:0000313" key="2">
    <source>
        <dbReference type="WBParaSite" id="SPAL_0001766200.1"/>
    </source>
</evidence>
<reference evidence="2" key="1">
    <citation type="submission" date="2017-02" db="UniProtKB">
        <authorList>
            <consortium name="WormBaseParasite"/>
        </authorList>
    </citation>
    <scope>IDENTIFICATION</scope>
</reference>
<protein>
    <submittedName>
        <fullName evidence="2">Type II toxin-antitoxin system antitoxin, RelB/DinJ family</fullName>
    </submittedName>
</protein>
<sequence>MTRSSTFTYLINTWRDLLGLQVNMEVPPSTTEWLQNGRLRKTKLAETIKDNMEVLKQTSTEFQNVF</sequence>
<organism evidence="1 2">
    <name type="scientific">Strongyloides papillosus</name>
    <name type="common">Intestinal threadworm</name>
    <dbReference type="NCBI Taxonomy" id="174720"/>
    <lineage>
        <taxon>Eukaryota</taxon>
        <taxon>Metazoa</taxon>
        <taxon>Ecdysozoa</taxon>
        <taxon>Nematoda</taxon>
        <taxon>Chromadorea</taxon>
        <taxon>Rhabditida</taxon>
        <taxon>Tylenchina</taxon>
        <taxon>Panagrolaimomorpha</taxon>
        <taxon>Strongyloidoidea</taxon>
        <taxon>Strongyloididae</taxon>
        <taxon>Strongyloides</taxon>
    </lineage>
</organism>
<keyword evidence="1" id="KW-1185">Reference proteome</keyword>
<dbReference type="AlphaFoldDB" id="A0A0N5CIK7"/>
<dbReference type="Proteomes" id="UP000046392">
    <property type="component" value="Unplaced"/>
</dbReference>